<dbReference type="InterPro" id="IPR006139">
    <property type="entry name" value="D-isomer_2_OHA_DH_cat_dom"/>
</dbReference>
<dbReference type="CDD" id="cd12169">
    <property type="entry name" value="PGDH_like_1"/>
    <property type="match status" value="1"/>
</dbReference>
<accession>A0AAU8EIY7</accession>
<dbReference type="AlphaFoldDB" id="A0AAU8EIY7"/>
<dbReference type="EMBL" id="CP159279">
    <property type="protein sequence ID" value="XCH09613.1"/>
    <property type="molecule type" value="Genomic_DNA"/>
</dbReference>
<protein>
    <submittedName>
        <fullName evidence="8">D-2-hydroxyacid dehydrogenase family protein</fullName>
    </submittedName>
</protein>
<dbReference type="GO" id="GO:0016616">
    <property type="term" value="F:oxidoreductase activity, acting on the CH-OH group of donors, NAD or NADP as acceptor"/>
    <property type="evidence" value="ECO:0007669"/>
    <property type="project" value="InterPro"/>
</dbReference>
<evidence type="ECO:0000259" key="7">
    <source>
        <dbReference type="Pfam" id="PF02826"/>
    </source>
</evidence>
<name>A0AAU8EIY7_9MICC</name>
<keyword evidence="4" id="KW-0520">NAD</keyword>
<reference evidence="8" key="1">
    <citation type="submission" date="2024-06" db="EMBL/GenBank/DDBJ databases">
        <title>Biodegradation of dimethachlon by Arthrobacter sp. K5: mechanistic insights and ecological implications.</title>
        <authorList>
            <person name="Hu S."/>
            <person name="Lu P."/>
        </authorList>
    </citation>
    <scope>NUCLEOTIDE SEQUENCE</scope>
    <source>
        <strain evidence="8">K5</strain>
    </source>
</reference>
<dbReference type="InterPro" id="IPR029752">
    <property type="entry name" value="D-isomer_DH_CS1"/>
</dbReference>
<gene>
    <name evidence="8" type="ORF">ABRP34_12155</name>
</gene>
<dbReference type="SUPFAM" id="SSF51735">
    <property type="entry name" value="NAD(P)-binding Rossmann-fold domains"/>
    <property type="match status" value="1"/>
</dbReference>
<dbReference type="PANTHER" id="PTHR42789:SF1">
    <property type="entry name" value="D-ISOMER SPECIFIC 2-HYDROXYACID DEHYDROGENASE FAMILY PROTEIN (AFU_ORTHOLOGUE AFUA_6G10090)"/>
    <property type="match status" value="1"/>
</dbReference>
<dbReference type="PANTHER" id="PTHR42789">
    <property type="entry name" value="D-ISOMER SPECIFIC 2-HYDROXYACID DEHYDROGENASE FAMILY PROTEIN (AFU_ORTHOLOGUE AFUA_6G10090)"/>
    <property type="match status" value="1"/>
</dbReference>
<proteinExistence type="inferred from homology"/>
<evidence type="ECO:0000256" key="1">
    <source>
        <dbReference type="ARBA" id="ARBA00005854"/>
    </source>
</evidence>
<keyword evidence="2" id="KW-0028">Amino-acid biosynthesis</keyword>
<dbReference type="InterPro" id="IPR006140">
    <property type="entry name" value="D-isomer_DH_NAD-bd"/>
</dbReference>
<sequence>MNQYRLAILDDYQGVAEDFAPWSSLAQRGVAVTVFGAHFGSEAETAAALADFDIVIAMRERTPFPRSVIGQLPQLKLLVTTGAANAAIDLQAAADHGVVVCGTGGSPTAAPELTWALLLAFARNLTAEEASLRSGHWQTGLGFELSGKTLGIVGLGKIGKRIAAYGRAFGMDVLAWSQNLTEETALAAGARRVSKEELFTESDVVSVHLRLSPRSEGTVGERELQLLGPDGVLVNTARGPLVDQQALVTALEEGWIRGAAIDVFDQEPLPAGHQLLTAPRTLLTPHLGYVTQESYRAFFGGAFEDVTAWLDGAPVRELTP</sequence>
<dbReference type="Pfam" id="PF02826">
    <property type="entry name" value="2-Hacid_dh_C"/>
    <property type="match status" value="1"/>
</dbReference>
<dbReference type="GO" id="GO:0008652">
    <property type="term" value="P:amino acid biosynthetic process"/>
    <property type="evidence" value="ECO:0007669"/>
    <property type="project" value="UniProtKB-KW"/>
</dbReference>
<evidence type="ECO:0000256" key="4">
    <source>
        <dbReference type="ARBA" id="ARBA00023027"/>
    </source>
</evidence>
<comment type="similarity">
    <text evidence="1 5">Belongs to the D-isomer specific 2-hydroxyacid dehydrogenase family.</text>
</comment>
<evidence type="ECO:0000259" key="6">
    <source>
        <dbReference type="Pfam" id="PF00389"/>
    </source>
</evidence>
<evidence type="ECO:0000256" key="5">
    <source>
        <dbReference type="RuleBase" id="RU003719"/>
    </source>
</evidence>
<feature type="domain" description="D-isomer specific 2-hydroxyacid dehydrogenase catalytic" evidence="6">
    <location>
        <begin position="29"/>
        <end position="316"/>
    </location>
</feature>
<dbReference type="InterPro" id="IPR036291">
    <property type="entry name" value="NAD(P)-bd_dom_sf"/>
</dbReference>
<dbReference type="GO" id="GO:0051287">
    <property type="term" value="F:NAD binding"/>
    <property type="evidence" value="ECO:0007669"/>
    <property type="project" value="InterPro"/>
</dbReference>
<dbReference type="InterPro" id="IPR050857">
    <property type="entry name" value="D-2-hydroxyacid_DH"/>
</dbReference>
<evidence type="ECO:0000256" key="2">
    <source>
        <dbReference type="ARBA" id="ARBA00022605"/>
    </source>
</evidence>
<dbReference type="Pfam" id="PF00389">
    <property type="entry name" value="2-Hacid_dh"/>
    <property type="match status" value="1"/>
</dbReference>
<dbReference type="Gene3D" id="3.40.50.720">
    <property type="entry name" value="NAD(P)-binding Rossmann-like Domain"/>
    <property type="match status" value="2"/>
</dbReference>
<dbReference type="SUPFAM" id="SSF52283">
    <property type="entry name" value="Formate/glycerate dehydrogenase catalytic domain-like"/>
    <property type="match status" value="1"/>
</dbReference>
<dbReference type="PROSITE" id="PS00065">
    <property type="entry name" value="D_2_HYDROXYACID_DH_1"/>
    <property type="match status" value="1"/>
</dbReference>
<dbReference type="RefSeq" id="WP_353710384.1">
    <property type="nucleotide sequence ID" value="NZ_CP159279.1"/>
</dbReference>
<feature type="domain" description="D-isomer specific 2-hydroxyacid dehydrogenase NAD-binding" evidence="7">
    <location>
        <begin position="116"/>
        <end position="288"/>
    </location>
</feature>
<keyword evidence="3 5" id="KW-0560">Oxidoreductase</keyword>
<evidence type="ECO:0000313" key="8">
    <source>
        <dbReference type="EMBL" id="XCH09613.1"/>
    </source>
</evidence>
<evidence type="ECO:0000256" key="3">
    <source>
        <dbReference type="ARBA" id="ARBA00023002"/>
    </source>
</evidence>
<organism evidence="8">
    <name type="scientific">Arthrobacter sp. K5</name>
    <dbReference type="NCBI Taxonomy" id="2839623"/>
    <lineage>
        <taxon>Bacteria</taxon>
        <taxon>Bacillati</taxon>
        <taxon>Actinomycetota</taxon>
        <taxon>Actinomycetes</taxon>
        <taxon>Micrococcales</taxon>
        <taxon>Micrococcaceae</taxon>
        <taxon>Arthrobacter</taxon>
    </lineage>
</organism>